<feature type="transmembrane region" description="Helical" evidence="1">
    <location>
        <begin position="53"/>
        <end position="70"/>
    </location>
</feature>
<feature type="transmembrane region" description="Helical" evidence="1">
    <location>
        <begin position="150"/>
        <end position="169"/>
    </location>
</feature>
<evidence type="ECO:0000259" key="3">
    <source>
        <dbReference type="Pfam" id="PF06819"/>
    </source>
</evidence>
<evidence type="ECO:0008006" key="6">
    <source>
        <dbReference type="Google" id="ProtNLM"/>
    </source>
</evidence>
<proteinExistence type="predicted"/>
<protein>
    <recommendedName>
        <fullName evidence="6">Peptidase A24A domain protein</fullName>
    </recommendedName>
</protein>
<gene>
    <name evidence="4" type="ORF">EYH55_04660</name>
</gene>
<comment type="caution">
    <text evidence="4">The sequence shown here is derived from an EMBL/GenBank/DDBJ whole genome shotgun (WGS) entry which is preliminary data.</text>
</comment>
<feature type="transmembrane region" description="Helical" evidence="1">
    <location>
        <begin position="91"/>
        <end position="112"/>
    </location>
</feature>
<feature type="domain" description="Peptidase A24A-predicted C-terminal archaea" evidence="3">
    <location>
        <begin position="207"/>
        <end position="309"/>
    </location>
</feature>
<keyword evidence="1" id="KW-1133">Transmembrane helix</keyword>
<dbReference type="GO" id="GO:0016020">
    <property type="term" value="C:membrane"/>
    <property type="evidence" value="ECO:0007669"/>
    <property type="project" value="InterPro"/>
</dbReference>
<keyword evidence="1" id="KW-0472">Membrane</keyword>
<feature type="transmembrane region" description="Helical" evidence="1">
    <location>
        <begin position="6"/>
        <end position="23"/>
    </location>
</feature>
<accession>A0A833EDK0</accession>
<sequence length="342" mass="38813">MDILTVTYIVNFILLLIASYTDIKTKEIPHIVVILMLLINLPVGYYLFGLDAIISFFATLILCLILGIGMGGGDVKIFSALAPIFSYGGKILYVPIPILLLIGISAGIAALYPLTNILRKYWRSILPSVLGLCVFYGTLSYLLYRYHIPYASLILWLYVILSIFISRKIPWYREMISKLSYLVPLYLLGIYLLDREYFVKSNLLISFIVYVLELTLISLVIYALTGAEISVKKPISQLKEGDILRDIIYIKDGAAKVENAGLWKRFKIMVEMEMGKKGDYDRIILTDGDGLKEEDVKLLQRLHKEGKIPVEEVTLITTYPFVPFVLVGYVIVLILHYYLGIV</sequence>
<dbReference type="Pfam" id="PF01478">
    <property type="entry name" value="Peptidase_A24"/>
    <property type="match status" value="1"/>
</dbReference>
<dbReference type="Gene3D" id="1.20.120.1220">
    <property type="match status" value="1"/>
</dbReference>
<dbReference type="AlphaFoldDB" id="A0A833EDK0"/>
<reference evidence="4" key="1">
    <citation type="journal article" date="2020" name="ISME J.">
        <title>Gammaproteobacteria mediating utilization of methyl-, sulfur- and petroleum organic compounds in deep ocean hydrothermal plumes.</title>
        <authorList>
            <person name="Zhou Z."/>
            <person name="Liu Y."/>
            <person name="Pan J."/>
            <person name="Cron B.R."/>
            <person name="Toner B.M."/>
            <person name="Anantharaman K."/>
            <person name="Breier J.A."/>
            <person name="Dick G.J."/>
            <person name="Li M."/>
        </authorList>
    </citation>
    <scope>NUCLEOTIDE SEQUENCE</scope>
    <source>
        <strain evidence="4">SZUA-1534</strain>
    </source>
</reference>
<dbReference type="Proteomes" id="UP000623215">
    <property type="component" value="Unassembled WGS sequence"/>
</dbReference>
<feature type="transmembrane region" description="Helical" evidence="1">
    <location>
        <begin position="205"/>
        <end position="224"/>
    </location>
</feature>
<dbReference type="GO" id="GO:0004190">
    <property type="term" value="F:aspartic-type endopeptidase activity"/>
    <property type="evidence" value="ECO:0007669"/>
    <property type="project" value="InterPro"/>
</dbReference>
<evidence type="ECO:0000256" key="1">
    <source>
        <dbReference type="SAM" id="Phobius"/>
    </source>
</evidence>
<evidence type="ECO:0000313" key="4">
    <source>
        <dbReference type="EMBL" id="HIQ32752.1"/>
    </source>
</evidence>
<dbReference type="EMBL" id="DQVW01000084">
    <property type="protein sequence ID" value="HIQ32752.1"/>
    <property type="molecule type" value="Genomic_DNA"/>
</dbReference>
<feature type="transmembrane region" description="Helical" evidence="1">
    <location>
        <begin position="124"/>
        <end position="143"/>
    </location>
</feature>
<dbReference type="InterPro" id="IPR009639">
    <property type="entry name" value="Pept_A24A_C_arc"/>
</dbReference>
<feature type="transmembrane region" description="Helical" evidence="1">
    <location>
        <begin position="175"/>
        <end position="193"/>
    </location>
</feature>
<evidence type="ECO:0000313" key="5">
    <source>
        <dbReference type="Proteomes" id="UP000623215"/>
    </source>
</evidence>
<name>A0A833EDK0_9EURY</name>
<organism evidence="4 5">
    <name type="scientific">Methanothermococcus okinawensis</name>
    <dbReference type="NCBI Taxonomy" id="155863"/>
    <lineage>
        <taxon>Archaea</taxon>
        <taxon>Methanobacteriati</taxon>
        <taxon>Methanobacteriota</taxon>
        <taxon>Methanomada group</taxon>
        <taxon>Methanococci</taxon>
        <taxon>Methanococcales</taxon>
        <taxon>Methanococcaceae</taxon>
        <taxon>Methanothermococcus</taxon>
    </lineage>
</organism>
<feature type="transmembrane region" description="Helical" evidence="1">
    <location>
        <begin position="30"/>
        <end position="47"/>
    </location>
</feature>
<feature type="transmembrane region" description="Helical" evidence="1">
    <location>
        <begin position="321"/>
        <end position="339"/>
    </location>
</feature>
<dbReference type="InterPro" id="IPR000045">
    <property type="entry name" value="Prepilin_IV_endopep_pep"/>
</dbReference>
<evidence type="ECO:0000259" key="2">
    <source>
        <dbReference type="Pfam" id="PF01478"/>
    </source>
</evidence>
<dbReference type="Pfam" id="PF06819">
    <property type="entry name" value="Arc_PepC"/>
    <property type="match status" value="1"/>
</dbReference>
<feature type="domain" description="Prepilin type IV endopeptidase peptidase" evidence="2">
    <location>
        <begin position="10"/>
        <end position="108"/>
    </location>
</feature>
<keyword evidence="1" id="KW-0812">Transmembrane</keyword>